<sequence>MHPFATIKLPSRTVADALVTNYLRETESIYRILHIPTFTKKYEEIWNPDIGTASGANPDPAFLIQLKLVLAIGAVTYDDKFPLRTSAIHWIHEAQTWMAGPKYKARLNIHSIQTNLLLLLAQERVGVIAELPWVSAGTLLRTAMYMGLHRDPTHTAPGTTFEVEMHRRLWNTILELNLQTSLTSGGAPMISLADFDTAPPSNLDDEQLEVQDSVTKPDGEYTQSTIAIELRRAFPQRLAVVKFLNDRPSTGTYEETLRLDAELRTAYRALNQSICAYPTSHTRPSIESFDYETKALDFLMNRYTSALHVPYFSAALQGDGSGSSYAFSRKTVIDCALKVWRTAIPTNSPDERNPLSRLATCSAGFYPSVATHAAFLIAVELRSQLEEDDSLRPIPLRPYLFCVLEEAKAWSLRVIEAGETNVKGCLLINLVTAHVEGLMGGVGKGEMATLLIRAVEDVGEMCVPLLEELVAAQNREIEAGEMQPEAVPVTDILGDVAADWNFATPDSTFDFDADPMSWIINDDIGSEMPML</sequence>
<evidence type="ECO:0000256" key="5">
    <source>
        <dbReference type="ARBA" id="ARBA00023163"/>
    </source>
</evidence>
<keyword evidence="2" id="KW-0862">Zinc</keyword>
<proteinExistence type="predicted"/>
<keyword evidence="4" id="KW-0238">DNA-binding</keyword>
<dbReference type="InterPro" id="IPR007219">
    <property type="entry name" value="XnlR_reg_dom"/>
</dbReference>
<gene>
    <name evidence="8" type="ORF">BJX66DRAFT_307189</name>
</gene>
<accession>A0ABR4G1C5</accession>
<dbReference type="InterPro" id="IPR051430">
    <property type="entry name" value="Fungal_TF_Env_Response"/>
</dbReference>
<organism evidence="8 9">
    <name type="scientific">Aspergillus keveii</name>
    <dbReference type="NCBI Taxonomy" id="714993"/>
    <lineage>
        <taxon>Eukaryota</taxon>
        <taxon>Fungi</taxon>
        <taxon>Dikarya</taxon>
        <taxon>Ascomycota</taxon>
        <taxon>Pezizomycotina</taxon>
        <taxon>Eurotiomycetes</taxon>
        <taxon>Eurotiomycetidae</taxon>
        <taxon>Eurotiales</taxon>
        <taxon>Aspergillaceae</taxon>
        <taxon>Aspergillus</taxon>
        <taxon>Aspergillus subgen. Nidulantes</taxon>
    </lineage>
</organism>
<keyword evidence="5" id="KW-0804">Transcription</keyword>
<keyword evidence="6" id="KW-0539">Nucleus</keyword>
<name>A0ABR4G1C5_9EURO</name>
<keyword evidence="9" id="KW-1185">Reference proteome</keyword>
<dbReference type="Pfam" id="PF04082">
    <property type="entry name" value="Fungal_trans"/>
    <property type="match status" value="1"/>
</dbReference>
<keyword evidence="3" id="KW-0805">Transcription regulation</keyword>
<evidence type="ECO:0000256" key="6">
    <source>
        <dbReference type="ARBA" id="ARBA00023242"/>
    </source>
</evidence>
<evidence type="ECO:0000313" key="9">
    <source>
        <dbReference type="Proteomes" id="UP001610563"/>
    </source>
</evidence>
<feature type="domain" description="Xylanolytic transcriptional activator regulatory" evidence="7">
    <location>
        <begin position="132"/>
        <end position="206"/>
    </location>
</feature>
<evidence type="ECO:0000256" key="2">
    <source>
        <dbReference type="ARBA" id="ARBA00022833"/>
    </source>
</evidence>
<evidence type="ECO:0000256" key="4">
    <source>
        <dbReference type="ARBA" id="ARBA00023125"/>
    </source>
</evidence>
<keyword evidence="1" id="KW-0479">Metal-binding</keyword>
<dbReference type="SMART" id="SM00906">
    <property type="entry name" value="Fungal_trans"/>
    <property type="match status" value="1"/>
</dbReference>
<evidence type="ECO:0000256" key="3">
    <source>
        <dbReference type="ARBA" id="ARBA00023015"/>
    </source>
</evidence>
<dbReference type="PANTHER" id="PTHR31944:SF131">
    <property type="entry name" value="HEME-RESPONSIVE ZINC FINGER TRANSCRIPTION FACTOR HAP1"/>
    <property type="match status" value="1"/>
</dbReference>
<dbReference type="EMBL" id="JBFTWV010000066">
    <property type="protein sequence ID" value="KAL2789325.1"/>
    <property type="molecule type" value="Genomic_DNA"/>
</dbReference>
<dbReference type="PANTHER" id="PTHR31944">
    <property type="entry name" value="HEME-RESPONSIVE ZINC FINGER TRANSCRIPTION FACTOR HAP1"/>
    <property type="match status" value="1"/>
</dbReference>
<dbReference type="CDD" id="cd12148">
    <property type="entry name" value="fungal_TF_MHR"/>
    <property type="match status" value="1"/>
</dbReference>
<comment type="caution">
    <text evidence="8">The sequence shown here is derived from an EMBL/GenBank/DDBJ whole genome shotgun (WGS) entry which is preliminary data.</text>
</comment>
<evidence type="ECO:0000313" key="8">
    <source>
        <dbReference type="EMBL" id="KAL2789325.1"/>
    </source>
</evidence>
<protein>
    <recommendedName>
        <fullName evidence="7">Xylanolytic transcriptional activator regulatory domain-containing protein</fullName>
    </recommendedName>
</protein>
<evidence type="ECO:0000256" key="1">
    <source>
        <dbReference type="ARBA" id="ARBA00022723"/>
    </source>
</evidence>
<dbReference type="Proteomes" id="UP001610563">
    <property type="component" value="Unassembled WGS sequence"/>
</dbReference>
<reference evidence="8 9" key="1">
    <citation type="submission" date="2024-07" db="EMBL/GenBank/DDBJ databases">
        <title>Section-level genome sequencing and comparative genomics of Aspergillus sections Usti and Cavernicolus.</title>
        <authorList>
            <consortium name="Lawrence Berkeley National Laboratory"/>
            <person name="Nybo J.L."/>
            <person name="Vesth T.C."/>
            <person name="Theobald S."/>
            <person name="Frisvad J.C."/>
            <person name="Larsen T.O."/>
            <person name="Kjaerboelling I."/>
            <person name="Rothschild-Mancinelli K."/>
            <person name="Lyhne E.K."/>
            <person name="Kogle M.E."/>
            <person name="Barry K."/>
            <person name="Clum A."/>
            <person name="Na H."/>
            <person name="Ledsgaard L."/>
            <person name="Lin J."/>
            <person name="Lipzen A."/>
            <person name="Kuo A."/>
            <person name="Riley R."/>
            <person name="Mondo S."/>
            <person name="Labutti K."/>
            <person name="Haridas S."/>
            <person name="Pangalinan J."/>
            <person name="Salamov A.A."/>
            <person name="Simmons B.A."/>
            <person name="Magnuson J.K."/>
            <person name="Chen J."/>
            <person name="Drula E."/>
            <person name="Henrissat B."/>
            <person name="Wiebenga A."/>
            <person name="Lubbers R.J."/>
            <person name="Gomes A.C."/>
            <person name="Makela M.R."/>
            <person name="Stajich J."/>
            <person name="Grigoriev I.V."/>
            <person name="Mortensen U.H."/>
            <person name="De Vries R.P."/>
            <person name="Baker S.E."/>
            <person name="Andersen M.R."/>
        </authorList>
    </citation>
    <scope>NUCLEOTIDE SEQUENCE [LARGE SCALE GENOMIC DNA]</scope>
    <source>
        <strain evidence="8 9">CBS 209.92</strain>
    </source>
</reference>
<evidence type="ECO:0000259" key="7">
    <source>
        <dbReference type="SMART" id="SM00906"/>
    </source>
</evidence>